<keyword evidence="4" id="KW-1185">Reference proteome</keyword>
<dbReference type="AlphaFoldDB" id="A0AAU9K9C8"/>
<organism evidence="3 4">
    <name type="scientific">Blepharisma stoltei</name>
    <dbReference type="NCBI Taxonomy" id="1481888"/>
    <lineage>
        <taxon>Eukaryota</taxon>
        <taxon>Sar</taxon>
        <taxon>Alveolata</taxon>
        <taxon>Ciliophora</taxon>
        <taxon>Postciliodesmatophora</taxon>
        <taxon>Heterotrichea</taxon>
        <taxon>Heterotrichida</taxon>
        <taxon>Blepharismidae</taxon>
        <taxon>Blepharisma</taxon>
    </lineage>
</organism>
<evidence type="ECO:0000256" key="2">
    <source>
        <dbReference type="SAM" id="MobiDB-lite"/>
    </source>
</evidence>
<proteinExistence type="predicted"/>
<dbReference type="EMBL" id="CAJZBQ010000057">
    <property type="protein sequence ID" value="CAG9333746.1"/>
    <property type="molecule type" value="Genomic_DNA"/>
</dbReference>
<accession>A0AAU9K9C8</accession>
<gene>
    <name evidence="3" type="ORF">BSTOLATCC_MIC59562</name>
</gene>
<feature type="coiled-coil region" evidence="1">
    <location>
        <begin position="73"/>
        <end position="153"/>
    </location>
</feature>
<comment type="caution">
    <text evidence="3">The sequence shown here is derived from an EMBL/GenBank/DDBJ whole genome shotgun (WGS) entry which is preliminary data.</text>
</comment>
<dbReference type="Proteomes" id="UP001162131">
    <property type="component" value="Unassembled WGS sequence"/>
</dbReference>
<feature type="compositionally biased region" description="Polar residues" evidence="2">
    <location>
        <begin position="11"/>
        <end position="22"/>
    </location>
</feature>
<name>A0AAU9K9C8_9CILI</name>
<evidence type="ECO:0000313" key="3">
    <source>
        <dbReference type="EMBL" id="CAG9333746.1"/>
    </source>
</evidence>
<evidence type="ECO:0000313" key="4">
    <source>
        <dbReference type="Proteomes" id="UP001162131"/>
    </source>
</evidence>
<evidence type="ECO:0000256" key="1">
    <source>
        <dbReference type="SAM" id="Coils"/>
    </source>
</evidence>
<reference evidence="3" key="1">
    <citation type="submission" date="2021-09" db="EMBL/GenBank/DDBJ databases">
        <authorList>
            <consortium name="AG Swart"/>
            <person name="Singh M."/>
            <person name="Singh A."/>
            <person name="Seah K."/>
            <person name="Emmerich C."/>
        </authorList>
    </citation>
    <scope>NUCLEOTIDE SEQUENCE</scope>
    <source>
        <strain evidence="3">ATCC30299</strain>
    </source>
</reference>
<sequence length="319" mass="37943">MQKYYDLVRSEMQTDTSSSPYTERSIISIDKQSNISTDDCSPPSSTRIPKYRKVHRRENSMVTLTPNQVYKENLQLQTRIAKLELLKDNFQKEIETITFANEKQIKKMKILMENKEKELQKCSFHIKEYKKQIEELSKENQQLKKQLIFEDIKKENKAFYWEIEKLNKMLAENAELEEFIGYELNAFDTEESEKNIQDDICNLSEVQEEGHLTSFELNQLETTILPHCTQNNDVKNKRWSSSTGNFSSFHEDEYNLKLQQLLYQKESEIVKHKQFIKQLKHSLETILGEYSKSRKLNEKNEKEILELKEKLCKVGFRLN</sequence>
<protein>
    <submittedName>
        <fullName evidence="3">Uncharacterized protein</fullName>
    </submittedName>
</protein>
<feature type="region of interest" description="Disordered" evidence="2">
    <location>
        <begin position="1"/>
        <end position="24"/>
    </location>
</feature>
<keyword evidence="1" id="KW-0175">Coiled coil</keyword>